<feature type="compositionally biased region" description="Pro residues" evidence="3">
    <location>
        <begin position="522"/>
        <end position="534"/>
    </location>
</feature>
<keyword evidence="7" id="KW-1185">Reference proteome</keyword>
<keyword evidence="4" id="KW-0472">Membrane</keyword>
<dbReference type="Pfam" id="PF00026">
    <property type="entry name" value="Asp"/>
    <property type="match status" value="1"/>
</dbReference>
<dbReference type="AlphaFoldDB" id="A0A084FV36"/>
<name>A0A084FV36_PSEDA</name>
<dbReference type="EMBL" id="JOWA01000165">
    <property type="protein sequence ID" value="KEZ38948.1"/>
    <property type="molecule type" value="Genomic_DNA"/>
</dbReference>
<organism evidence="6 7">
    <name type="scientific">Pseudallescheria apiosperma</name>
    <name type="common">Scedosporium apiospermum</name>
    <dbReference type="NCBI Taxonomy" id="563466"/>
    <lineage>
        <taxon>Eukaryota</taxon>
        <taxon>Fungi</taxon>
        <taxon>Dikarya</taxon>
        <taxon>Ascomycota</taxon>
        <taxon>Pezizomycotina</taxon>
        <taxon>Sordariomycetes</taxon>
        <taxon>Hypocreomycetidae</taxon>
        <taxon>Microascales</taxon>
        <taxon>Microascaceae</taxon>
        <taxon>Scedosporium</taxon>
    </lineage>
</organism>
<evidence type="ECO:0000259" key="5">
    <source>
        <dbReference type="PROSITE" id="PS51767"/>
    </source>
</evidence>
<dbReference type="InterPro" id="IPR001461">
    <property type="entry name" value="Aspartic_peptidase_A1"/>
</dbReference>
<accession>A0A084FV36</accession>
<keyword evidence="4" id="KW-1133">Transmembrane helix</keyword>
<evidence type="ECO:0000256" key="3">
    <source>
        <dbReference type="SAM" id="MobiDB-lite"/>
    </source>
</evidence>
<reference evidence="6 7" key="1">
    <citation type="journal article" date="2014" name="Genome Announc.">
        <title>Draft genome sequence of the pathogenic fungus Scedosporium apiospermum.</title>
        <authorList>
            <person name="Vandeputte P."/>
            <person name="Ghamrawi S."/>
            <person name="Rechenmann M."/>
            <person name="Iltis A."/>
            <person name="Giraud S."/>
            <person name="Fleury M."/>
            <person name="Thornton C."/>
            <person name="Delhaes L."/>
            <person name="Meyer W."/>
            <person name="Papon N."/>
            <person name="Bouchara J.P."/>
        </authorList>
    </citation>
    <scope>NUCLEOTIDE SEQUENCE [LARGE SCALE GENOMIC DNA]</scope>
    <source>
        <strain evidence="6 7">IHEM 14462</strain>
    </source>
</reference>
<dbReference type="OMA" id="YMVFDLA"/>
<feature type="region of interest" description="Disordered" evidence="3">
    <location>
        <begin position="516"/>
        <end position="632"/>
    </location>
</feature>
<dbReference type="OrthoDB" id="771136at2759"/>
<evidence type="ECO:0000256" key="4">
    <source>
        <dbReference type="SAM" id="Phobius"/>
    </source>
</evidence>
<comment type="caution">
    <text evidence="6">The sequence shown here is derived from an EMBL/GenBank/DDBJ whole genome shotgun (WGS) entry which is preliminary data.</text>
</comment>
<dbReference type="VEuPathDB" id="FungiDB:SAPIO_CDS10294"/>
<proteinExistence type="inferred from homology"/>
<feature type="disulfide bond" evidence="2">
    <location>
        <begin position="87"/>
        <end position="97"/>
    </location>
</feature>
<evidence type="ECO:0000313" key="7">
    <source>
        <dbReference type="Proteomes" id="UP000028545"/>
    </source>
</evidence>
<gene>
    <name evidence="6" type="ORF">SAPIO_CDS10294</name>
</gene>
<evidence type="ECO:0000313" key="6">
    <source>
        <dbReference type="EMBL" id="KEZ38948.1"/>
    </source>
</evidence>
<dbReference type="InterPro" id="IPR021109">
    <property type="entry name" value="Peptidase_aspartic_dom_sf"/>
</dbReference>
<feature type="compositionally biased region" description="Basic and acidic residues" evidence="3">
    <location>
        <begin position="620"/>
        <end position="632"/>
    </location>
</feature>
<dbReference type="HOGENOM" id="CLU_013253_7_1_1"/>
<feature type="compositionally biased region" description="Pro residues" evidence="3">
    <location>
        <begin position="566"/>
        <end position="575"/>
    </location>
</feature>
<dbReference type="SUPFAM" id="SSF50630">
    <property type="entry name" value="Acid proteases"/>
    <property type="match status" value="1"/>
</dbReference>
<dbReference type="Gene3D" id="2.40.70.10">
    <property type="entry name" value="Acid Proteases"/>
    <property type="match status" value="2"/>
</dbReference>
<comment type="similarity">
    <text evidence="1">Belongs to the peptidase A1 family.</text>
</comment>
<dbReference type="Proteomes" id="UP000028545">
    <property type="component" value="Unassembled WGS sequence"/>
</dbReference>
<dbReference type="PROSITE" id="PS51767">
    <property type="entry name" value="PEPTIDASE_A1"/>
    <property type="match status" value="1"/>
</dbReference>
<feature type="disulfide bond" evidence="2">
    <location>
        <begin position="306"/>
        <end position="358"/>
    </location>
</feature>
<evidence type="ECO:0000256" key="2">
    <source>
        <dbReference type="PIRSR" id="PIRSR601461-2"/>
    </source>
</evidence>
<dbReference type="PANTHER" id="PTHR47966">
    <property type="entry name" value="BETA-SITE APP-CLEAVING ENZYME, ISOFORM A-RELATED"/>
    <property type="match status" value="1"/>
</dbReference>
<protein>
    <recommendedName>
        <fullName evidence="5">Peptidase A1 domain-containing protein</fullName>
    </recommendedName>
</protein>
<keyword evidence="4" id="KW-0812">Transmembrane</keyword>
<dbReference type="InterPro" id="IPR033121">
    <property type="entry name" value="PEPTIDASE_A1"/>
</dbReference>
<feature type="domain" description="Peptidase A1" evidence="5">
    <location>
        <begin position="55"/>
        <end position="410"/>
    </location>
</feature>
<dbReference type="PRINTS" id="PR00792">
    <property type="entry name" value="PEPSIN"/>
</dbReference>
<dbReference type="GO" id="GO:0006508">
    <property type="term" value="P:proteolysis"/>
    <property type="evidence" value="ECO:0007669"/>
    <property type="project" value="InterPro"/>
</dbReference>
<evidence type="ECO:0000256" key="1">
    <source>
        <dbReference type="ARBA" id="ARBA00007447"/>
    </source>
</evidence>
<dbReference type="PANTHER" id="PTHR47966:SF73">
    <property type="entry name" value="PEPTIDASE A1 DOMAIN-CONTAINING PROTEIN"/>
    <property type="match status" value="1"/>
</dbReference>
<dbReference type="KEGG" id="sapo:SAPIO_CDS10294"/>
<dbReference type="GeneID" id="27719476"/>
<dbReference type="RefSeq" id="XP_016638747.1">
    <property type="nucleotide sequence ID" value="XM_016783905.1"/>
</dbReference>
<feature type="transmembrane region" description="Helical" evidence="4">
    <location>
        <begin position="472"/>
        <end position="498"/>
    </location>
</feature>
<dbReference type="GO" id="GO:0004190">
    <property type="term" value="F:aspartic-type endopeptidase activity"/>
    <property type="evidence" value="ECO:0007669"/>
    <property type="project" value="InterPro"/>
</dbReference>
<sequence length="632" mass="66878">MRSPILSGAILGATTAFAQLNLPFSRATDNAESSSLQRRASLGLQGPTGGPYPNYVVNITVGTPPQEIQVLVSTGSKYTWVPDVEYCSDSYYLVRNCDYGALVWTNQSSTYEFSSSSFQDSSTRTDSVYGNYFRDTVRVGDTEIKDMTLGLATSGSGYSAQGVLGLAAASSGLSDEAYFLQQLTNAGIISSPGYSFSVDGPSLESGNILFGAVDTSKFTGTIKTLSRTRSYSYSGFSVALNSLNVSESSDAVTSEPVISALSLYQPYVYIDPSSPLTNLPSTLARKIWSLAGASAQPSANFATIPCSGAEDTTKELVFGLGQDDEIVLRIPLRDLILPRALYSGILDGFSESNGTNTCMFGIQTITNGDDDYYDYGDDYTYSSNNWYLGSSVLKGTYVVFDNYNNYVGFAPSRSPDEATSSDDTIVPFASYGAYIPESDLASNWCQSQDCSSDGDRDRGTDSFPGGGGSNGAVIAVIVCVCIAVVAVIIIIISLALFCCRRRGLCCWRGKRKQDGSPGYIIGPPPGMAGIPPPTQRDGKVLVPPPPVALPGDQALAPGAAQNRDLPPLPSRPTPSPDQSTSPRGDVSPVSPGPASLAEPVPVAPIPVPAVSVTPPPNEEPSSKQEKTPYRYA</sequence>
<keyword evidence="2" id="KW-1015">Disulfide bond</keyword>
<feature type="compositionally biased region" description="Pro residues" evidence="3">
    <location>
        <begin position="601"/>
        <end position="618"/>
    </location>
</feature>